<feature type="compositionally biased region" description="Acidic residues" evidence="1">
    <location>
        <begin position="215"/>
        <end position="226"/>
    </location>
</feature>
<dbReference type="OrthoDB" id="1742074at2759"/>
<feature type="region of interest" description="Disordered" evidence="1">
    <location>
        <begin position="1"/>
        <end position="25"/>
    </location>
</feature>
<dbReference type="EMBL" id="BLIY01000024">
    <property type="protein sequence ID" value="GFE55799.1"/>
    <property type="molecule type" value="Genomic_DNA"/>
</dbReference>
<evidence type="ECO:0000313" key="4">
    <source>
        <dbReference type="Proteomes" id="UP001057455"/>
    </source>
</evidence>
<dbReference type="SUPFAM" id="SSF46942">
    <property type="entry name" value="Elongation factor TFIIS domain 2"/>
    <property type="match status" value="1"/>
</dbReference>
<dbReference type="InterPro" id="IPR003618">
    <property type="entry name" value="TFIIS_cen_dom"/>
</dbReference>
<feature type="compositionally biased region" description="Low complexity" evidence="1">
    <location>
        <begin position="200"/>
        <end position="214"/>
    </location>
</feature>
<protein>
    <submittedName>
        <fullName evidence="3">Transcription factor S-II central domain-containing protein</fullName>
    </submittedName>
</protein>
<dbReference type="GO" id="GO:0006351">
    <property type="term" value="P:DNA-templated transcription"/>
    <property type="evidence" value="ECO:0007669"/>
    <property type="project" value="InterPro"/>
</dbReference>
<evidence type="ECO:0000313" key="3">
    <source>
        <dbReference type="EMBL" id="GFE55799.1"/>
    </source>
</evidence>
<sequence>MTGNKRARNREGSRKNGKKNVDPDKVHIRSTYGRKLIECLMRGLEEVKKDEPEFSMTEDDIQNLTNNICDICHDYYGYDRRGFRQRIFDIYVNLKRENNYDLRRKIITKAMTVHDLVHADTLQLAPDHLQHKRQMEVEKHYLRNVILPNEKRDEVPTGAIGTPQQHRGEDAVIDVGVDNSKSKSFMDLDISVNTENHEVNSLFDNESSNSSESESGSDEVEMDDQDTPNNYNHVDASNPDEFEDVCEGKNVKRLRMSPSAKTNEATDKDANNATGERTNDTIIELNSGILIAKQQKIESENEESPRLPPLPDGSHITLERVMERIEKRLELLPPYIAKPFRVPLRCGHKRVTLLMARSHILQNRRPDNKRG</sequence>
<proteinExistence type="predicted"/>
<evidence type="ECO:0000256" key="1">
    <source>
        <dbReference type="SAM" id="MobiDB-lite"/>
    </source>
</evidence>
<dbReference type="Gene3D" id="1.10.472.30">
    <property type="entry name" value="Transcription elongation factor S-II, central domain"/>
    <property type="match status" value="1"/>
</dbReference>
<organism evidence="3 4">
    <name type="scientific">Babesia ovis</name>
    <dbReference type="NCBI Taxonomy" id="5869"/>
    <lineage>
        <taxon>Eukaryota</taxon>
        <taxon>Sar</taxon>
        <taxon>Alveolata</taxon>
        <taxon>Apicomplexa</taxon>
        <taxon>Aconoidasida</taxon>
        <taxon>Piroplasmida</taxon>
        <taxon>Babesiidae</taxon>
        <taxon>Babesia</taxon>
    </lineage>
</organism>
<reference evidence="3" key="1">
    <citation type="submission" date="2019-12" db="EMBL/GenBank/DDBJ databases">
        <title>Genome sequence of Babesia ovis.</title>
        <authorList>
            <person name="Yamagishi J."/>
            <person name="Sevinc F."/>
            <person name="Xuan X."/>
        </authorList>
    </citation>
    <scope>NUCLEOTIDE SEQUENCE</scope>
    <source>
        <strain evidence="3">Selcuk</strain>
    </source>
</reference>
<dbReference type="Pfam" id="PF07500">
    <property type="entry name" value="TFIIS_M"/>
    <property type="match status" value="1"/>
</dbReference>
<dbReference type="AlphaFoldDB" id="A0A9W5WWD2"/>
<feature type="compositionally biased region" description="Basic and acidic residues" evidence="1">
    <location>
        <begin position="9"/>
        <end position="25"/>
    </location>
</feature>
<dbReference type="InterPro" id="IPR036575">
    <property type="entry name" value="TFIIS_cen_dom_sf"/>
</dbReference>
<comment type="caution">
    <text evidence="3">The sequence shown here is derived from an EMBL/GenBank/DDBJ whole genome shotgun (WGS) entry which is preliminary data.</text>
</comment>
<gene>
    <name evidence="3" type="ORF">BaOVIS_032030</name>
</gene>
<evidence type="ECO:0000259" key="2">
    <source>
        <dbReference type="PROSITE" id="PS51321"/>
    </source>
</evidence>
<keyword evidence="4" id="KW-1185">Reference proteome</keyword>
<accession>A0A9W5WWD2</accession>
<feature type="domain" description="TFIIS central" evidence="2">
    <location>
        <begin position="28"/>
        <end position="152"/>
    </location>
</feature>
<name>A0A9W5WWD2_BABOV</name>
<dbReference type="PROSITE" id="PS51321">
    <property type="entry name" value="TFIIS_CENTRAL"/>
    <property type="match status" value="1"/>
</dbReference>
<feature type="region of interest" description="Disordered" evidence="1">
    <location>
        <begin position="200"/>
        <end position="281"/>
    </location>
</feature>
<dbReference type="Proteomes" id="UP001057455">
    <property type="component" value="Unassembled WGS sequence"/>
</dbReference>